<evidence type="ECO:0000313" key="2">
    <source>
        <dbReference type="Proteomes" id="UP000290289"/>
    </source>
</evidence>
<protein>
    <recommendedName>
        <fullName evidence="3">RRM domain-containing protein</fullName>
    </recommendedName>
</protein>
<dbReference type="SUPFAM" id="SSF54928">
    <property type="entry name" value="RNA-binding domain, RBD"/>
    <property type="match status" value="1"/>
</dbReference>
<evidence type="ECO:0000313" key="1">
    <source>
        <dbReference type="EMBL" id="RXH95996.1"/>
    </source>
</evidence>
<organism evidence="1 2">
    <name type="scientific">Malus domestica</name>
    <name type="common">Apple</name>
    <name type="synonym">Pyrus malus</name>
    <dbReference type="NCBI Taxonomy" id="3750"/>
    <lineage>
        <taxon>Eukaryota</taxon>
        <taxon>Viridiplantae</taxon>
        <taxon>Streptophyta</taxon>
        <taxon>Embryophyta</taxon>
        <taxon>Tracheophyta</taxon>
        <taxon>Spermatophyta</taxon>
        <taxon>Magnoliopsida</taxon>
        <taxon>eudicotyledons</taxon>
        <taxon>Gunneridae</taxon>
        <taxon>Pentapetalae</taxon>
        <taxon>rosids</taxon>
        <taxon>fabids</taxon>
        <taxon>Rosales</taxon>
        <taxon>Rosaceae</taxon>
        <taxon>Amygdaloideae</taxon>
        <taxon>Maleae</taxon>
        <taxon>Malus</taxon>
    </lineage>
</organism>
<dbReference type="InterPro" id="IPR035979">
    <property type="entry name" value="RBD_domain_sf"/>
</dbReference>
<dbReference type="Proteomes" id="UP000290289">
    <property type="component" value="Chromosome 6"/>
</dbReference>
<name>A0A498JLS1_MALDO</name>
<accession>A0A498JLS1</accession>
<evidence type="ECO:0008006" key="3">
    <source>
        <dbReference type="Google" id="ProtNLM"/>
    </source>
</evidence>
<reference evidence="1 2" key="1">
    <citation type="submission" date="2018-10" db="EMBL/GenBank/DDBJ databases">
        <title>A high-quality apple genome assembly.</title>
        <authorList>
            <person name="Hu J."/>
        </authorList>
    </citation>
    <scope>NUCLEOTIDE SEQUENCE [LARGE SCALE GENOMIC DNA]</scope>
    <source>
        <strain evidence="2">cv. HFTH1</strain>
        <tissue evidence="1">Young leaf</tissue>
    </source>
</reference>
<proteinExistence type="predicted"/>
<gene>
    <name evidence="1" type="ORF">DVH24_008496</name>
</gene>
<comment type="caution">
    <text evidence="1">The sequence shown here is derived from an EMBL/GenBank/DDBJ whole genome shotgun (WGS) entry which is preliminary data.</text>
</comment>
<dbReference type="AlphaFoldDB" id="A0A498JLS1"/>
<dbReference type="InterPro" id="IPR012677">
    <property type="entry name" value="Nucleotide-bd_a/b_plait_sf"/>
</dbReference>
<sequence>MFFRGVEEGISDPLAGDHYGSPVINLTHLTRSPICAEGAQSQLTSLLLSSSPLLQALATSAFKPHSKNSAVATVLLLRLKTGIHASTMTSAPRLLHEHSFSDTTKNGPEVVLNLSIISATPEAKFPSLLTAYYGGYLKDKFGWVNWYLVGKFVKKNLYALHLFDDMFKRHTRENMSLSNNLEALDIVVLVCRYLPKDLAASFTEENGTLANDQIFQQPGWCHTLTDPCDNISYQRVVFNQRNKFNKRNYAIWLMERPCILFSFKVVEENGKRKGFRFVHFDKEDSTVAAASALNDTISKGKDLYVSIFVQKSKNDNRLQIFSNTLNPALSQEVVCYKGLELVTNITEACNNHVFGQIVLLLVHSFSDTTMIRLLEKYANLKGLQDGHFRQEEEVFAMLSHKYRNDPFKIKEIISMVTNSLTSLLNLEIDFKILLQDGTITASILFFLVYGMHFKEQWKSRTTPYVTVPEQHCVSHQVFSYVIGKRWILVELELHHKKTGRCIQMLTFGSEEKELQFSISNIG</sequence>
<keyword evidence="2" id="KW-1185">Reference proteome</keyword>
<dbReference type="Gene3D" id="3.30.70.330">
    <property type="match status" value="1"/>
</dbReference>
<dbReference type="GO" id="GO:0003676">
    <property type="term" value="F:nucleic acid binding"/>
    <property type="evidence" value="ECO:0007669"/>
    <property type="project" value="InterPro"/>
</dbReference>
<dbReference type="STRING" id="3750.A0A498JLS1"/>
<dbReference type="EMBL" id="RDQH01000332">
    <property type="protein sequence ID" value="RXH95996.1"/>
    <property type="molecule type" value="Genomic_DNA"/>
</dbReference>